<sequence length="317" mass="33051">MSPTETTTYRATCTVNICTSNPSEPLTITVLNTPVADVALRMKTDRHVASVGEPISVTITAVNEGTATASNLQVLSRLPASLAVQNLGDMQAISGGVQGSIASLAAGMTQNLAFTITQQSPGSSRLAAQLVSSDNPDVDSWPNSGTNDGQDDVAWVNLLTTQPGGITESPEPFPAVLPAANTVPVTLPDGLVDLSLALKTSNAAPKPGDVFSVSLIISNEQSRRMLTPSLRCLLPAGLTFLNGTGATVAGQQVTIAGGDYFCDPFIIYQFLVQAVSLGDKTIVAEIQTCDWPDTDSTPSNGTDNGEDDTAKVYLRVR</sequence>
<dbReference type="Gene3D" id="2.60.40.10">
    <property type="entry name" value="Immunoglobulins"/>
    <property type="match status" value="1"/>
</dbReference>
<dbReference type="Pfam" id="PF01345">
    <property type="entry name" value="DUF11"/>
    <property type="match status" value="1"/>
</dbReference>
<keyword evidence="3" id="KW-1185">Reference proteome</keyword>
<dbReference type="EMBL" id="JAFMYV010000003">
    <property type="protein sequence ID" value="MBO0936575.1"/>
    <property type="molecule type" value="Genomic_DNA"/>
</dbReference>
<reference evidence="2" key="1">
    <citation type="submission" date="2021-03" db="EMBL/GenBank/DDBJ databases">
        <title>Fibrella sp. HMF5335 genome sequencing and assembly.</title>
        <authorList>
            <person name="Kang H."/>
            <person name="Kim H."/>
            <person name="Bae S."/>
            <person name="Joh K."/>
        </authorList>
    </citation>
    <scope>NUCLEOTIDE SEQUENCE</scope>
    <source>
        <strain evidence="2">HMF5335</strain>
    </source>
</reference>
<dbReference type="InterPro" id="IPR051172">
    <property type="entry name" value="Chlamydia_OmcB"/>
</dbReference>
<gene>
    <name evidence="2" type="ORF">J2I47_08475</name>
</gene>
<evidence type="ECO:0000259" key="1">
    <source>
        <dbReference type="Pfam" id="PF01345"/>
    </source>
</evidence>
<feature type="domain" description="DUF11" evidence="1">
    <location>
        <begin position="37"/>
        <end position="145"/>
    </location>
</feature>
<dbReference type="PANTHER" id="PTHR34819">
    <property type="entry name" value="LARGE CYSTEINE-RICH PERIPLASMIC PROTEIN OMCB"/>
    <property type="match status" value="1"/>
</dbReference>
<organism evidence="2 3">
    <name type="scientific">Fibrella rubiginis</name>
    <dbReference type="NCBI Taxonomy" id="2817060"/>
    <lineage>
        <taxon>Bacteria</taxon>
        <taxon>Pseudomonadati</taxon>
        <taxon>Bacteroidota</taxon>
        <taxon>Cytophagia</taxon>
        <taxon>Cytophagales</taxon>
        <taxon>Spirosomataceae</taxon>
        <taxon>Fibrella</taxon>
    </lineage>
</organism>
<dbReference type="Proteomes" id="UP000664034">
    <property type="component" value="Unassembled WGS sequence"/>
</dbReference>
<dbReference type="RefSeq" id="WP_207364131.1">
    <property type="nucleotide sequence ID" value="NZ_JAFMYV010000003.1"/>
</dbReference>
<dbReference type="PANTHER" id="PTHR34819:SF5">
    <property type="entry name" value="CONSERVED REPEAT DOMAIN PROTEIN"/>
    <property type="match status" value="1"/>
</dbReference>
<dbReference type="AlphaFoldDB" id="A0A939GFK2"/>
<accession>A0A939GFK2</accession>
<evidence type="ECO:0000313" key="2">
    <source>
        <dbReference type="EMBL" id="MBO0936575.1"/>
    </source>
</evidence>
<dbReference type="InterPro" id="IPR001434">
    <property type="entry name" value="OmcB-like_DUF11"/>
</dbReference>
<comment type="caution">
    <text evidence="2">The sequence shown here is derived from an EMBL/GenBank/DDBJ whole genome shotgun (WGS) entry which is preliminary data.</text>
</comment>
<protein>
    <submittedName>
        <fullName evidence="2">DUF11 domain-containing protein</fullName>
    </submittedName>
</protein>
<dbReference type="InterPro" id="IPR047589">
    <property type="entry name" value="DUF11_rpt"/>
</dbReference>
<evidence type="ECO:0000313" key="3">
    <source>
        <dbReference type="Proteomes" id="UP000664034"/>
    </source>
</evidence>
<dbReference type="InterPro" id="IPR013783">
    <property type="entry name" value="Ig-like_fold"/>
</dbReference>
<name>A0A939GFK2_9BACT</name>
<dbReference type="NCBIfam" id="TIGR01451">
    <property type="entry name" value="B_ant_repeat"/>
    <property type="match status" value="1"/>
</dbReference>
<proteinExistence type="predicted"/>